<dbReference type="SUPFAM" id="SSF54523">
    <property type="entry name" value="Pili subunits"/>
    <property type="match status" value="1"/>
</dbReference>
<evidence type="ECO:0000313" key="2">
    <source>
        <dbReference type="EMBL" id="GAH13386.1"/>
    </source>
</evidence>
<name>X1CY04_9ZZZZ</name>
<gene>
    <name evidence="2" type="ORF">S01H4_60061</name>
</gene>
<sequence length="138" mass="14968">ANAVSKEDFTTVTLPTYLTDADLKPVWDGPYTTWQDSQIYSSTNGASLSLDTGVSGWDITPANPPENADDARYGAPLDPWNHPYALAYNIAEDVMVIYSAGPDGKFQTEAGAIKVGDTDLVPATIEFPDSDDLLYKFK</sequence>
<dbReference type="InterPro" id="IPR045584">
    <property type="entry name" value="Pilin-like"/>
</dbReference>
<organism evidence="2">
    <name type="scientific">marine sediment metagenome</name>
    <dbReference type="NCBI Taxonomy" id="412755"/>
    <lineage>
        <taxon>unclassified sequences</taxon>
        <taxon>metagenomes</taxon>
        <taxon>ecological metagenomes</taxon>
    </lineage>
</organism>
<dbReference type="AlphaFoldDB" id="X1CY04"/>
<dbReference type="InterPro" id="IPR013545">
    <property type="entry name" value="T2SS_protein-GspG_C"/>
</dbReference>
<reference evidence="2" key="1">
    <citation type="journal article" date="2014" name="Front. Microbiol.">
        <title>High frequency of phylogenetically diverse reductive dehalogenase-homologous genes in deep subseafloor sedimentary metagenomes.</title>
        <authorList>
            <person name="Kawai M."/>
            <person name="Futagami T."/>
            <person name="Toyoda A."/>
            <person name="Takaki Y."/>
            <person name="Nishi S."/>
            <person name="Hori S."/>
            <person name="Arai W."/>
            <person name="Tsubouchi T."/>
            <person name="Morono Y."/>
            <person name="Uchiyama I."/>
            <person name="Ito T."/>
            <person name="Fujiyama A."/>
            <person name="Inagaki F."/>
            <person name="Takami H."/>
        </authorList>
    </citation>
    <scope>NUCLEOTIDE SEQUENCE</scope>
    <source>
        <strain evidence="2">Expedition CK06-06</strain>
    </source>
</reference>
<feature type="non-terminal residue" evidence="2">
    <location>
        <position position="1"/>
    </location>
</feature>
<dbReference type="Gene3D" id="3.30.700.10">
    <property type="entry name" value="Glycoprotein, Type 4 Pilin"/>
    <property type="match status" value="1"/>
</dbReference>
<dbReference type="EMBL" id="BART01035330">
    <property type="protein sequence ID" value="GAH13386.1"/>
    <property type="molecule type" value="Genomic_DNA"/>
</dbReference>
<accession>X1CY04</accession>
<proteinExistence type="predicted"/>
<feature type="domain" description="Type II secretion system protein GspG C-terminal" evidence="1">
    <location>
        <begin position="61"/>
        <end position="112"/>
    </location>
</feature>
<evidence type="ECO:0000259" key="1">
    <source>
        <dbReference type="Pfam" id="PF08334"/>
    </source>
</evidence>
<protein>
    <recommendedName>
        <fullName evidence="1">Type II secretion system protein GspG C-terminal domain-containing protein</fullName>
    </recommendedName>
</protein>
<dbReference type="Pfam" id="PF08334">
    <property type="entry name" value="T2SSG"/>
    <property type="match status" value="1"/>
</dbReference>
<comment type="caution">
    <text evidence="2">The sequence shown here is derived from an EMBL/GenBank/DDBJ whole genome shotgun (WGS) entry which is preliminary data.</text>
</comment>